<dbReference type="PANTHER" id="PTHR42961">
    <property type="entry name" value="IRON-SULFUR PROTEIN NUBPL"/>
    <property type="match status" value="1"/>
</dbReference>
<name>A0A1M7CVV6_9RHOB</name>
<feature type="domain" description="Gamma-butyrobetaine hydroxylase-like N-terminal" evidence="7">
    <location>
        <begin position="307"/>
        <end position="386"/>
    </location>
</feature>
<dbReference type="InterPro" id="IPR027417">
    <property type="entry name" value="P-loop_NTPase"/>
</dbReference>
<keyword evidence="2 6" id="KW-0547">Nucleotide-binding</keyword>
<dbReference type="InterPro" id="IPR019591">
    <property type="entry name" value="Mrp/NBP35_ATP-bd"/>
</dbReference>
<gene>
    <name evidence="8" type="ORF">SAMN05444398_1058</name>
</gene>
<proteinExistence type="inferred from homology"/>
<dbReference type="Pfam" id="PF10609">
    <property type="entry name" value="ParA"/>
    <property type="match status" value="1"/>
</dbReference>
<dbReference type="PANTHER" id="PTHR42961:SF2">
    <property type="entry name" value="IRON-SULFUR PROTEIN NUBPL"/>
    <property type="match status" value="1"/>
</dbReference>
<dbReference type="HAMAP" id="MF_02040">
    <property type="entry name" value="Mrp_NBP35"/>
    <property type="match status" value="1"/>
</dbReference>
<evidence type="ECO:0000256" key="5">
    <source>
        <dbReference type="ARBA" id="ARBA00023014"/>
    </source>
</evidence>
<dbReference type="GO" id="GO:0046872">
    <property type="term" value="F:metal ion binding"/>
    <property type="evidence" value="ECO:0007669"/>
    <property type="project" value="UniProtKB-KW"/>
</dbReference>
<keyword evidence="5 6" id="KW-0411">Iron-sulfur</keyword>
<evidence type="ECO:0000259" key="7">
    <source>
        <dbReference type="Pfam" id="PF06155"/>
    </source>
</evidence>
<reference evidence="8 9" key="1">
    <citation type="submission" date="2016-11" db="EMBL/GenBank/DDBJ databases">
        <authorList>
            <person name="Jaros S."/>
            <person name="Januszkiewicz K."/>
            <person name="Wedrychowicz H."/>
        </authorList>
    </citation>
    <scope>NUCLEOTIDE SEQUENCE [LARGE SCALE GENOMIC DNA]</scope>
    <source>
        <strain evidence="8 9">DSM 29589</strain>
    </source>
</reference>
<accession>A0A1M7CVV6</accession>
<keyword evidence="3 6" id="KW-0067">ATP-binding</keyword>
<feature type="binding site" evidence="6">
    <location>
        <begin position="25"/>
        <end position="32"/>
    </location>
    <ligand>
        <name>ATP</name>
        <dbReference type="ChEBI" id="CHEBI:30616"/>
    </ligand>
</feature>
<dbReference type="GO" id="GO:0005524">
    <property type="term" value="F:ATP binding"/>
    <property type="evidence" value="ECO:0007669"/>
    <property type="project" value="UniProtKB-UniRule"/>
</dbReference>
<dbReference type="GO" id="GO:0016226">
    <property type="term" value="P:iron-sulfur cluster assembly"/>
    <property type="evidence" value="ECO:0007669"/>
    <property type="project" value="InterPro"/>
</dbReference>
<organism evidence="8 9">
    <name type="scientific">Roseovarius pacificus</name>
    <dbReference type="NCBI Taxonomy" id="337701"/>
    <lineage>
        <taxon>Bacteria</taxon>
        <taxon>Pseudomonadati</taxon>
        <taxon>Pseudomonadota</taxon>
        <taxon>Alphaproteobacteria</taxon>
        <taxon>Rhodobacterales</taxon>
        <taxon>Roseobacteraceae</taxon>
        <taxon>Roseovarius</taxon>
    </lineage>
</organism>
<dbReference type="EMBL" id="FRBR01000005">
    <property type="protein sequence ID" value="SHL71320.1"/>
    <property type="molecule type" value="Genomic_DNA"/>
</dbReference>
<dbReference type="RefSeq" id="WP_073034683.1">
    <property type="nucleotide sequence ID" value="NZ_BMLR01000005.1"/>
</dbReference>
<evidence type="ECO:0000256" key="3">
    <source>
        <dbReference type="ARBA" id="ARBA00022840"/>
    </source>
</evidence>
<dbReference type="CDD" id="cd02037">
    <property type="entry name" value="Mrp_NBP35"/>
    <property type="match status" value="1"/>
</dbReference>
<dbReference type="Proteomes" id="UP000183974">
    <property type="component" value="Unassembled WGS sequence"/>
</dbReference>
<dbReference type="FunFam" id="3.40.50.300:FF:001119">
    <property type="entry name" value="Iron-sulfur cluster carrier protein"/>
    <property type="match status" value="1"/>
</dbReference>
<comment type="function">
    <text evidence="6">Binds and transfers iron-sulfur (Fe-S) clusters to target apoproteins. Can hydrolyze ATP.</text>
</comment>
<evidence type="ECO:0000313" key="9">
    <source>
        <dbReference type="Proteomes" id="UP000183974"/>
    </source>
</evidence>
<evidence type="ECO:0000256" key="2">
    <source>
        <dbReference type="ARBA" id="ARBA00022741"/>
    </source>
</evidence>
<dbReference type="GO" id="GO:0140663">
    <property type="term" value="F:ATP-dependent FeS chaperone activity"/>
    <property type="evidence" value="ECO:0007669"/>
    <property type="project" value="InterPro"/>
</dbReference>
<dbReference type="OrthoDB" id="9809679at2"/>
<dbReference type="GO" id="GO:0016887">
    <property type="term" value="F:ATP hydrolysis activity"/>
    <property type="evidence" value="ECO:0007669"/>
    <property type="project" value="UniProtKB-UniRule"/>
</dbReference>
<dbReference type="InterPro" id="IPR000808">
    <property type="entry name" value="Mrp-like_CS"/>
</dbReference>
<evidence type="ECO:0000256" key="4">
    <source>
        <dbReference type="ARBA" id="ARBA00023004"/>
    </source>
</evidence>
<sequence>MTATDQSASASPLAGLGRMIAISSGKGGVGKSTLTANLALALAGQGLRVGVVDADLYGPSIPGMLGIPGDQPPTMAPNNKVIPAQAHGVRVISMAMLSGDDRPAILRGPMVTKYLQMFITQVDWGTLDVLLLDLPPGTGDIQLTLAQAFPLSGAVVVSTPQDVSLKIVRRGLRMLEQVNVPILGVVENMSGFTCPSCGEVTHIFHQGGGQKIADSLNVPFLGSIPLDPAVVDGGDTGRPLILDAPDSPAAQAYHAVAAALSGGAQEGAGLALPFDWQVAEGTGKPAGAAPVAGGDPERPVALDFGAEGLHIQWQDGAGQMIDPRDLRLACQCAACRDEMSGRRLLDPASVPLDIVPTRIWSVGNYAIGVAFSDGHSSGIYTFPALRAMQQVEAEDV</sequence>
<dbReference type="Pfam" id="PF06155">
    <property type="entry name" value="GBBH-like_N"/>
    <property type="match status" value="1"/>
</dbReference>
<dbReference type="SUPFAM" id="SSF52540">
    <property type="entry name" value="P-loop containing nucleoside triphosphate hydrolases"/>
    <property type="match status" value="1"/>
</dbReference>
<dbReference type="InterPro" id="IPR010376">
    <property type="entry name" value="GBBH-like_N"/>
</dbReference>
<keyword evidence="9" id="KW-1185">Reference proteome</keyword>
<keyword evidence="1 6" id="KW-0479">Metal-binding</keyword>
<dbReference type="PROSITE" id="PS01215">
    <property type="entry name" value="MRP"/>
    <property type="match status" value="1"/>
</dbReference>
<evidence type="ECO:0000313" key="8">
    <source>
        <dbReference type="EMBL" id="SHL71320.1"/>
    </source>
</evidence>
<comment type="similarity">
    <text evidence="6">Belongs to the Mrp/NBP35 ATP-binding proteins family.</text>
</comment>
<evidence type="ECO:0000256" key="1">
    <source>
        <dbReference type="ARBA" id="ARBA00022723"/>
    </source>
</evidence>
<dbReference type="AlphaFoldDB" id="A0A1M7CVV6"/>
<dbReference type="InterPro" id="IPR033756">
    <property type="entry name" value="YlxH/NBP35"/>
</dbReference>
<dbReference type="Gene3D" id="3.40.50.300">
    <property type="entry name" value="P-loop containing nucleotide triphosphate hydrolases"/>
    <property type="match status" value="1"/>
</dbReference>
<keyword evidence="4 6" id="KW-0408">Iron</keyword>
<comment type="subunit">
    <text evidence="6">Homodimer.</text>
</comment>
<keyword evidence="6" id="KW-0378">Hydrolase</keyword>
<dbReference type="InterPro" id="IPR044304">
    <property type="entry name" value="NUBPL-like"/>
</dbReference>
<dbReference type="STRING" id="337701.SAMN05444398_1058"/>
<evidence type="ECO:0000256" key="6">
    <source>
        <dbReference type="HAMAP-Rule" id="MF_02040"/>
    </source>
</evidence>
<dbReference type="GO" id="GO:0051539">
    <property type="term" value="F:4 iron, 4 sulfur cluster binding"/>
    <property type="evidence" value="ECO:0007669"/>
    <property type="project" value="TreeGrafter"/>
</dbReference>
<dbReference type="Gene3D" id="3.30.2020.30">
    <property type="match status" value="1"/>
</dbReference>
<dbReference type="InterPro" id="IPR038492">
    <property type="entry name" value="GBBH-like_N_sf"/>
</dbReference>
<protein>
    <recommendedName>
        <fullName evidence="6">Iron-sulfur cluster carrier protein</fullName>
    </recommendedName>
</protein>